<dbReference type="InterPro" id="IPR018968">
    <property type="entry name" value="Phasin"/>
</dbReference>
<evidence type="ECO:0000313" key="4">
    <source>
        <dbReference type="Proteomes" id="UP000482155"/>
    </source>
</evidence>
<feature type="domain" description="Phasin" evidence="2">
    <location>
        <begin position="26"/>
        <end position="110"/>
    </location>
</feature>
<dbReference type="RefSeq" id="WP_163966312.1">
    <property type="nucleotide sequence ID" value="NZ_JAAIVB010000065.1"/>
</dbReference>
<feature type="region of interest" description="Disordered" evidence="1">
    <location>
        <begin position="127"/>
        <end position="202"/>
    </location>
</feature>
<feature type="compositionally biased region" description="Low complexity" evidence="1">
    <location>
        <begin position="127"/>
        <end position="138"/>
    </location>
</feature>
<sequence length="202" mass="21255">MATTTTTADTARTSSTGAPERLQQGMQQGIQAQVGLFQSYFGKMFNASIQLVELNRQASYKLLEESAADLRKVLQIKSLPEAQAFIGEQARGSLEKVRGYWLNVQHIATQNLVALQDETAAGVDQAAQSTAGAAAEGEVPSPARTENADAANVAAGTSTQDTADSPPQTGHRQHDANPAPSPLVEKLIASVAADAGTQDTRH</sequence>
<accession>A0A6B3SYG3</accession>
<protein>
    <submittedName>
        <fullName evidence="3">Phasin family protein</fullName>
    </submittedName>
</protein>
<comment type="caution">
    <text evidence="3">The sequence shown here is derived from an EMBL/GenBank/DDBJ whole genome shotgun (WGS) entry which is preliminary data.</text>
</comment>
<organism evidence="3 4">
    <name type="scientific">Noviherbaspirillum galbum</name>
    <dbReference type="NCBI Taxonomy" id="2709383"/>
    <lineage>
        <taxon>Bacteria</taxon>
        <taxon>Pseudomonadati</taxon>
        <taxon>Pseudomonadota</taxon>
        <taxon>Betaproteobacteria</taxon>
        <taxon>Burkholderiales</taxon>
        <taxon>Oxalobacteraceae</taxon>
        <taxon>Noviherbaspirillum</taxon>
    </lineage>
</organism>
<proteinExistence type="predicted"/>
<gene>
    <name evidence="3" type="ORF">G3574_18150</name>
</gene>
<reference evidence="3 4" key="1">
    <citation type="submission" date="2020-02" db="EMBL/GenBank/DDBJ databases">
        <authorList>
            <person name="Kim M.K."/>
        </authorList>
    </citation>
    <scope>NUCLEOTIDE SEQUENCE [LARGE SCALE GENOMIC DNA]</scope>
    <source>
        <strain evidence="3 4">17J57-3</strain>
    </source>
</reference>
<dbReference type="Pfam" id="PF09361">
    <property type="entry name" value="Phasin_2"/>
    <property type="match status" value="1"/>
</dbReference>
<dbReference type="AlphaFoldDB" id="A0A6B3SYG3"/>
<feature type="region of interest" description="Disordered" evidence="1">
    <location>
        <begin position="1"/>
        <end position="22"/>
    </location>
</feature>
<keyword evidence="4" id="KW-1185">Reference proteome</keyword>
<evidence type="ECO:0000313" key="3">
    <source>
        <dbReference type="EMBL" id="NEX63009.1"/>
    </source>
</evidence>
<name>A0A6B3SYG3_9BURK</name>
<dbReference type="Proteomes" id="UP000482155">
    <property type="component" value="Unassembled WGS sequence"/>
</dbReference>
<dbReference type="EMBL" id="JAAIVB010000065">
    <property type="protein sequence ID" value="NEX63009.1"/>
    <property type="molecule type" value="Genomic_DNA"/>
</dbReference>
<evidence type="ECO:0000256" key="1">
    <source>
        <dbReference type="SAM" id="MobiDB-lite"/>
    </source>
</evidence>
<evidence type="ECO:0000259" key="2">
    <source>
        <dbReference type="Pfam" id="PF09361"/>
    </source>
</evidence>
<feature type="compositionally biased region" description="Polar residues" evidence="1">
    <location>
        <begin position="155"/>
        <end position="170"/>
    </location>
</feature>